<keyword evidence="3" id="KW-1185">Reference proteome</keyword>
<evidence type="ECO:0000256" key="1">
    <source>
        <dbReference type="SAM" id="Phobius"/>
    </source>
</evidence>
<dbReference type="RefSeq" id="WP_253304613.1">
    <property type="nucleotide sequence ID" value="NZ_CP099582.1"/>
</dbReference>
<dbReference type="KEGG" id="tagg:NF865_10345"/>
<keyword evidence="1" id="KW-1133">Transmembrane helix</keyword>
<reference evidence="2" key="2">
    <citation type="submission" date="2022-06" db="EMBL/GenBank/DDBJ databases">
        <authorList>
            <person name="Park Y.-J."/>
        </authorList>
    </citation>
    <scope>NUCLEOTIDE SEQUENCE</scope>
    <source>
        <strain evidence="2">TY</strain>
    </source>
</reference>
<protein>
    <submittedName>
        <fullName evidence="2">Uncharacterized protein</fullName>
    </submittedName>
</protein>
<keyword evidence="1" id="KW-0812">Transmembrane</keyword>
<keyword evidence="1" id="KW-0472">Membrane</keyword>
<feature type="transmembrane region" description="Helical" evidence="1">
    <location>
        <begin position="225"/>
        <end position="242"/>
    </location>
</feature>
<feature type="transmembrane region" description="Helical" evidence="1">
    <location>
        <begin position="197"/>
        <end position="216"/>
    </location>
</feature>
<gene>
    <name evidence="2" type="ORF">NF865_10345</name>
</gene>
<evidence type="ECO:0000313" key="2">
    <source>
        <dbReference type="EMBL" id="USS40660.1"/>
    </source>
</evidence>
<proteinExistence type="predicted"/>
<evidence type="ECO:0000313" key="3">
    <source>
        <dbReference type="Proteomes" id="UP001055732"/>
    </source>
</evidence>
<organism evidence="2 3">
    <name type="scientific">Thermococcus aggregans</name>
    <dbReference type="NCBI Taxonomy" id="110163"/>
    <lineage>
        <taxon>Archaea</taxon>
        <taxon>Methanobacteriati</taxon>
        <taxon>Methanobacteriota</taxon>
        <taxon>Thermococci</taxon>
        <taxon>Thermococcales</taxon>
        <taxon>Thermococcaceae</taxon>
        <taxon>Thermococcus</taxon>
    </lineage>
</organism>
<dbReference type="Proteomes" id="UP001055732">
    <property type="component" value="Chromosome"/>
</dbReference>
<accession>A0A9E7SNV3</accession>
<dbReference type="AlphaFoldDB" id="A0A9E7SNV3"/>
<name>A0A9E7SNV3_THEAG</name>
<dbReference type="EMBL" id="CP099582">
    <property type="protein sequence ID" value="USS40660.1"/>
    <property type="molecule type" value="Genomic_DNA"/>
</dbReference>
<reference evidence="2" key="1">
    <citation type="journal article" date="1998" name="Int. J. Syst. Bacteriol. 48 Pt">
        <title>Thermococcus guaymasensis sp. nov. and Thermococcus aggregans sp. nov., two novel thermophilic archaea isolated from the Guaymas Basin hydrothermal vent site.</title>
        <authorList>
            <person name="Canganella F."/>
            <person name="Jones W.J."/>
            <person name="Gambacorta A."/>
            <person name="Antranikian G."/>
        </authorList>
    </citation>
    <scope>NUCLEOTIDE SEQUENCE</scope>
    <source>
        <strain evidence="2">TY</strain>
    </source>
</reference>
<sequence length="440" mass="49132">MGSKRTALPFVLAIIFIVGSVLVPPKSYSGPGDVHVPSNEKFERILRSFNVTEPEECTPEALMIVECKVNGGEELNGTLAFFEDYPHGPIALYEGEGGSFSVIVEDRDAFGDSLPQMCSMVESKNTSVHGEEQANILKTLSAYKELEGVLKDPAEKGFIHNKTLELERLLADEHNEKPCNFTLATVRVEYPKPGSNVPFMVLFWSSLGVLGCVGVVSEKKKDRKLVFGVLVVLSILFVGTYLHDSWVQRNSAEGISMIEKLNGSVTLQDSANFGILYVTVDSPKKAKALVDVLMEFNVSVRVQRDDSLLKLEGTLPLEKLDAFREASTKVGSFYFHNQSRFYVEFLERYRRENDIIRTHLTELSPESRETLEEVLEENEDSIENLNEAMNKRARLIIFISTSSPSTPEAYHDLSAKLAFIGVFFALGGLVKCLVDDERNR</sequence>